<accession>A0A8S5NBL5</accession>
<dbReference type="EMBL" id="BK015121">
    <property type="protein sequence ID" value="DAD91767.1"/>
    <property type="molecule type" value="Genomic_DNA"/>
</dbReference>
<protein>
    <submittedName>
        <fullName evidence="1">Uncharacterized protein</fullName>
    </submittedName>
</protein>
<sequence length="52" mass="6314">MIIFLINYFNGFYFRLFFESDFVVAREIKNTIAIIVYKKYIIPPCLNEWVTV</sequence>
<proteinExistence type="predicted"/>
<organism evidence="1">
    <name type="scientific">Siphoviridae sp. ctOqH1</name>
    <dbReference type="NCBI Taxonomy" id="2826316"/>
    <lineage>
        <taxon>Viruses</taxon>
        <taxon>Duplodnaviria</taxon>
        <taxon>Heunggongvirae</taxon>
        <taxon>Uroviricota</taxon>
        <taxon>Caudoviricetes</taxon>
    </lineage>
</organism>
<reference evidence="1" key="1">
    <citation type="journal article" date="2021" name="Proc. Natl. Acad. Sci. U.S.A.">
        <title>A Catalog of Tens of Thousands of Viruses from Human Metagenomes Reveals Hidden Associations with Chronic Diseases.</title>
        <authorList>
            <person name="Tisza M.J."/>
            <person name="Buck C.B."/>
        </authorList>
    </citation>
    <scope>NUCLEOTIDE SEQUENCE</scope>
    <source>
        <strain evidence="1">CtOqH1</strain>
    </source>
</reference>
<evidence type="ECO:0000313" key="1">
    <source>
        <dbReference type="EMBL" id="DAD91767.1"/>
    </source>
</evidence>
<name>A0A8S5NBL5_9CAUD</name>